<organism evidence="3 4">
    <name type="scientific">Actinoalloteichus hoggarensis</name>
    <dbReference type="NCBI Taxonomy" id="1470176"/>
    <lineage>
        <taxon>Bacteria</taxon>
        <taxon>Bacillati</taxon>
        <taxon>Actinomycetota</taxon>
        <taxon>Actinomycetes</taxon>
        <taxon>Pseudonocardiales</taxon>
        <taxon>Pseudonocardiaceae</taxon>
        <taxon>Actinoalloteichus</taxon>
    </lineage>
</organism>
<dbReference type="InterPro" id="IPR036653">
    <property type="entry name" value="CinA-like_C"/>
</dbReference>
<protein>
    <submittedName>
        <fullName evidence="3">Putative competence-damage inducible protein</fullName>
    </submittedName>
</protein>
<dbReference type="KEGG" id="ahg:AHOG_08915"/>
<dbReference type="Gene3D" id="3.90.950.20">
    <property type="entry name" value="CinA-like"/>
    <property type="match status" value="1"/>
</dbReference>
<reference evidence="3 4" key="1">
    <citation type="submission" date="2017-07" db="EMBL/GenBank/DDBJ databases">
        <title>Complete genome sequence of Actinoalloteichus hoggarensis DSM 45943, type strain of Actinoalloteichus hoggarensis.</title>
        <authorList>
            <person name="Ruckert C."/>
            <person name="Nouioui I."/>
            <person name="Willmese J."/>
            <person name="van Wezel G."/>
            <person name="Klenk H.-P."/>
            <person name="Kalinowski J."/>
            <person name="Zotchev S.B."/>
        </authorList>
    </citation>
    <scope>NUCLEOTIDE SEQUENCE [LARGE SCALE GENOMIC DNA]</scope>
    <source>
        <strain evidence="3 4">DSM 45943</strain>
    </source>
</reference>
<dbReference type="Pfam" id="PF02464">
    <property type="entry name" value="CinA"/>
    <property type="match status" value="1"/>
</dbReference>
<dbReference type="SUPFAM" id="SSF142433">
    <property type="entry name" value="CinA-like"/>
    <property type="match status" value="1"/>
</dbReference>
<accession>A0A221W0X0</accession>
<evidence type="ECO:0000256" key="1">
    <source>
        <dbReference type="SAM" id="MobiDB-lite"/>
    </source>
</evidence>
<feature type="compositionally biased region" description="Basic and acidic residues" evidence="1">
    <location>
        <begin position="47"/>
        <end position="56"/>
    </location>
</feature>
<dbReference type="InterPro" id="IPR008136">
    <property type="entry name" value="CinA_C"/>
</dbReference>
<evidence type="ECO:0000313" key="4">
    <source>
        <dbReference type="Proteomes" id="UP000204221"/>
    </source>
</evidence>
<evidence type="ECO:0000313" key="3">
    <source>
        <dbReference type="EMBL" id="ASO19427.1"/>
    </source>
</evidence>
<dbReference type="EMBL" id="CP022521">
    <property type="protein sequence ID" value="ASO19427.1"/>
    <property type="molecule type" value="Genomic_DNA"/>
</dbReference>
<name>A0A221W0X0_9PSEU</name>
<feature type="region of interest" description="Disordered" evidence="1">
    <location>
        <begin position="1"/>
        <end position="56"/>
    </location>
</feature>
<feature type="domain" description="CinA C-terminal" evidence="2">
    <location>
        <begin position="73"/>
        <end position="219"/>
    </location>
</feature>
<gene>
    <name evidence="3" type="primary">cinA</name>
    <name evidence="3" type="ORF">AHOG_08915</name>
</gene>
<dbReference type="Proteomes" id="UP000204221">
    <property type="component" value="Chromosome"/>
</dbReference>
<dbReference type="AlphaFoldDB" id="A0A221W0X0"/>
<dbReference type="NCBIfam" id="TIGR00199">
    <property type="entry name" value="PncC_domain"/>
    <property type="match status" value="1"/>
</dbReference>
<keyword evidence="4" id="KW-1185">Reference proteome</keyword>
<feature type="compositionally biased region" description="Low complexity" evidence="1">
    <location>
        <begin position="1"/>
        <end position="26"/>
    </location>
</feature>
<evidence type="ECO:0000259" key="2">
    <source>
        <dbReference type="Pfam" id="PF02464"/>
    </source>
</evidence>
<proteinExistence type="predicted"/>
<sequence>MTSAESSARASARSASVRVVRAGTAPTGPPETGPPETGPPETESSETESRKIGDRPAEPAVFEAVVRTDALLRCVAMLRDRGQTFAVAESLTGGLVGAAVTAIDGVSEVFRGGLVVYATDLKSELAAVDPALLAEHGAVHPDVAGQLADGARRRCRADWGMGLTGVAGPSAQDGVTPGTVHVAVCGPTRGLVRSARLDGDRARVRIGAAELAFGLLAEAMTADVRRPPAAGDPFA</sequence>
<feature type="compositionally biased region" description="Pro residues" evidence="1">
    <location>
        <begin position="27"/>
        <end position="38"/>
    </location>
</feature>